<dbReference type="Pfam" id="PF04932">
    <property type="entry name" value="Wzy_C"/>
    <property type="match status" value="1"/>
</dbReference>
<comment type="subcellular location">
    <subcellularLocation>
        <location evidence="1">Membrane</location>
        <topology evidence="1">Multi-pass membrane protein</topology>
    </subcellularLocation>
</comment>
<dbReference type="EnsemblProtists" id="HpaT814539">
    <property type="protein sequence ID" value="HpaP814539"/>
    <property type="gene ID" value="HpaG814539"/>
</dbReference>
<evidence type="ECO:0000313" key="7">
    <source>
        <dbReference type="EnsemblProtists" id="HpaP814539"/>
    </source>
</evidence>
<evidence type="ECO:0000313" key="8">
    <source>
        <dbReference type="Proteomes" id="UP000011713"/>
    </source>
</evidence>
<feature type="transmembrane region" description="Helical" evidence="5">
    <location>
        <begin position="205"/>
        <end position="223"/>
    </location>
</feature>
<dbReference type="AlphaFoldDB" id="M4C610"/>
<dbReference type="VEuPathDB" id="FungiDB:HpaG814539"/>
<dbReference type="EMBL" id="JH598569">
    <property type="status" value="NOT_ANNOTATED_CDS"/>
    <property type="molecule type" value="Genomic_DNA"/>
</dbReference>
<dbReference type="eggNOG" id="ENOG502SJ3B">
    <property type="taxonomic scope" value="Eukaryota"/>
</dbReference>
<feature type="transmembrane region" description="Helical" evidence="5">
    <location>
        <begin position="137"/>
        <end position="157"/>
    </location>
</feature>
<feature type="transmembrane region" description="Helical" evidence="5">
    <location>
        <begin position="46"/>
        <end position="64"/>
    </location>
</feature>
<feature type="domain" description="O-antigen ligase-related" evidence="6">
    <location>
        <begin position="169"/>
        <end position="321"/>
    </location>
</feature>
<feature type="transmembrane region" description="Helical" evidence="5">
    <location>
        <begin position="365"/>
        <end position="383"/>
    </location>
</feature>
<feature type="transmembrane region" description="Helical" evidence="5">
    <location>
        <begin position="70"/>
        <end position="88"/>
    </location>
</feature>
<keyword evidence="2 5" id="KW-0812">Transmembrane</keyword>
<feature type="transmembrane region" description="Helical" evidence="5">
    <location>
        <begin position="12"/>
        <end position="34"/>
    </location>
</feature>
<dbReference type="PANTHER" id="PTHR37422:SF13">
    <property type="entry name" value="LIPOPOLYSACCHARIDE BIOSYNTHESIS PROTEIN PA4999-RELATED"/>
    <property type="match status" value="1"/>
</dbReference>
<feature type="transmembrane region" description="Helical" evidence="5">
    <location>
        <begin position="164"/>
        <end position="185"/>
    </location>
</feature>
<evidence type="ECO:0000256" key="1">
    <source>
        <dbReference type="ARBA" id="ARBA00004141"/>
    </source>
</evidence>
<dbReference type="PANTHER" id="PTHR37422">
    <property type="entry name" value="TEICHURONIC ACID BIOSYNTHESIS PROTEIN TUAE"/>
    <property type="match status" value="1"/>
</dbReference>
<name>M4C610_HYAAE</name>
<organism evidence="7 8">
    <name type="scientific">Hyaloperonospora arabidopsidis (strain Emoy2)</name>
    <name type="common">Downy mildew agent</name>
    <name type="synonym">Peronospora arabidopsidis</name>
    <dbReference type="NCBI Taxonomy" id="559515"/>
    <lineage>
        <taxon>Eukaryota</taxon>
        <taxon>Sar</taxon>
        <taxon>Stramenopiles</taxon>
        <taxon>Oomycota</taxon>
        <taxon>Peronosporomycetes</taxon>
        <taxon>Peronosporales</taxon>
        <taxon>Peronosporaceae</taxon>
        <taxon>Hyaloperonospora</taxon>
    </lineage>
</organism>
<feature type="transmembrane region" description="Helical" evidence="5">
    <location>
        <begin position="95"/>
        <end position="117"/>
    </location>
</feature>
<dbReference type="InterPro" id="IPR007016">
    <property type="entry name" value="O-antigen_ligase-rel_domated"/>
</dbReference>
<evidence type="ECO:0000256" key="3">
    <source>
        <dbReference type="ARBA" id="ARBA00022989"/>
    </source>
</evidence>
<feature type="transmembrane region" description="Helical" evidence="5">
    <location>
        <begin position="309"/>
        <end position="332"/>
    </location>
</feature>
<dbReference type="Proteomes" id="UP000011713">
    <property type="component" value="Unassembled WGS sequence"/>
</dbReference>
<proteinExistence type="predicted"/>
<keyword evidence="4 5" id="KW-0472">Membrane</keyword>
<dbReference type="HOGENOM" id="CLU_708745_0_0_1"/>
<accession>M4C610</accession>
<keyword evidence="3 5" id="KW-1133">Transmembrane helix</keyword>
<reference evidence="7" key="2">
    <citation type="submission" date="2015-06" db="UniProtKB">
        <authorList>
            <consortium name="EnsemblProtists"/>
        </authorList>
    </citation>
    <scope>IDENTIFICATION</scope>
    <source>
        <strain evidence="7">Emoy2</strain>
    </source>
</reference>
<evidence type="ECO:0000256" key="2">
    <source>
        <dbReference type="ARBA" id="ARBA00022692"/>
    </source>
</evidence>
<evidence type="ECO:0000256" key="4">
    <source>
        <dbReference type="ARBA" id="ARBA00023136"/>
    </source>
</evidence>
<dbReference type="InParanoid" id="M4C610"/>
<evidence type="ECO:0000259" key="6">
    <source>
        <dbReference type="Pfam" id="PF04932"/>
    </source>
</evidence>
<dbReference type="GO" id="GO:0016020">
    <property type="term" value="C:membrane"/>
    <property type="evidence" value="ECO:0007669"/>
    <property type="project" value="UniProtKB-SubCell"/>
</dbReference>
<protein>
    <recommendedName>
        <fullName evidence="6">O-antigen ligase-related domain-containing protein</fullName>
    </recommendedName>
</protein>
<sequence>MIIAWSPFAGGARLPTLLLAIVGGGLLLTSLPALSKQLAVRRWTTVFLLLWLPMWLSLVLAFSVKATLAAIGWFSLIYLAGIALVLLMQQATYRALFAASITGVMILWILDSAIQYLCGVDLFGIPKTPEGRITGMFSDLHQGILMLPMLPLIFYYWQPKRAWMGWGLLLGAGVVIVLSGARGYLYIYSLMLSLGLWHRQPGWKVWLIVLSMPLLVASFTSLLNPSLAKYKLANTQAIAANNQSLFDRANHALSYRLNLWETGLHMWQAEPITGIGSNNYKRAYKQYSSRADDPFVANPTHTHNIYVEWLAETGLIGGLALLAIIVLCVRWFRQAAITSQHQAWPYALPLMVIYFPINTTQPMLVPWWFPVLMLLVCAFIASLENNSHDA</sequence>
<reference evidence="8" key="1">
    <citation type="journal article" date="2010" name="Science">
        <title>Signatures of adaptation to obligate biotrophy in the Hyaloperonospora arabidopsidis genome.</title>
        <authorList>
            <person name="Baxter L."/>
            <person name="Tripathy S."/>
            <person name="Ishaque N."/>
            <person name="Boot N."/>
            <person name="Cabral A."/>
            <person name="Kemen E."/>
            <person name="Thines M."/>
            <person name="Ah-Fong A."/>
            <person name="Anderson R."/>
            <person name="Badejoko W."/>
            <person name="Bittner-Eddy P."/>
            <person name="Boore J.L."/>
            <person name="Chibucos M.C."/>
            <person name="Coates M."/>
            <person name="Dehal P."/>
            <person name="Delehaunty K."/>
            <person name="Dong S."/>
            <person name="Downton P."/>
            <person name="Dumas B."/>
            <person name="Fabro G."/>
            <person name="Fronick C."/>
            <person name="Fuerstenberg S.I."/>
            <person name="Fulton L."/>
            <person name="Gaulin E."/>
            <person name="Govers F."/>
            <person name="Hughes L."/>
            <person name="Humphray S."/>
            <person name="Jiang R.H."/>
            <person name="Judelson H."/>
            <person name="Kamoun S."/>
            <person name="Kyung K."/>
            <person name="Meijer H."/>
            <person name="Minx P."/>
            <person name="Morris P."/>
            <person name="Nelson J."/>
            <person name="Phuntumart V."/>
            <person name="Qutob D."/>
            <person name="Rehmany A."/>
            <person name="Rougon-Cardoso A."/>
            <person name="Ryden P."/>
            <person name="Torto-Alalibo T."/>
            <person name="Studholme D."/>
            <person name="Wang Y."/>
            <person name="Win J."/>
            <person name="Wood J."/>
            <person name="Clifton S.W."/>
            <person name="Rogers J."/>
            <person name="Van den Ackerveken G."/>
            <person name="Jones J.D."/>
            <person name="McDowell J.M."/>
            <person name="Beynon J."/>
            <person name="Tyler B.M."/>
        </authorList>
    </citation>
    <scope>NUCLEOTIDE SEQUENCE [LARGE SCALE GENOMIC DNA]</scope>
    <source>
        <strain evidence="8">Emoy2</strain>
    </source>
</reference>
<keyword evidence="8" id="KW-1185">Reference proteome</keyword>
<evidence type="ECO:0000256" key="5">
    <source>
        <dbReference type="SAM" id="Phobius"/>
    </source>
</evidence>
<dbReference type="InterPro" id="IPR051533">
    <property type="entry name" value="WaaL-like"/>
</dbReference>